<comment type="cofactor">
    <cofactor evidence="1">
        <name>[4Fe-4S] cluster</name>
        <dbReference type="ChEBI" id="CHEBI:49883"/>
    </cofactor>
</comment>
<feature type="domain" description="B12-binding" evidence="7">
    <location>
        <begin position="1"/>
        <end position="145"/>
    </location>
</feature>
<dbReference type="InterPro" id="IPR023404">
    <property type="entry name" value="rSAM_horseshoe"/>
</dbReference>
<sequence>MKIAFASIAYESLAISILSAIAKRDGHTVKLLHTPTLFKDGLTREFKRLARLFNNDKELFEQIKAYQPDLIAFSVVAFDYQRALYYAEKFKKICPQAKVVFGGIHVSSVPEVVIANEFIDYIVIGEGEIAFSEIIKHIEREDSSEPIVNTWYRSKDNAIIKGKQIGFIQDLDSLPHYDNEIWKDVFPVKSYYLTMTSRGCPYDCSYCFNHYFRELPDEKSNYIRRRSVEHVIEELIFYKEKYKIELIEFWDDVFILDKKWLKNFLEVYKKKVAIPFKCYIHVNLFDEDIAILLKDAGCKWVDFGIQHINEEYRKNYLKRHESNVNIANTLKILKKYKIVSFADYIVGMPGDTIEHYEEARLFFIENTPDIIEPYWMTYHPKTEIIKKGFEHKVLNDEKMDLINHGYNPHSYFEMSPASNDFHNEYYFILKVLPATPVFLRKKMTYSVVRKIPYFIKLPIFIYSIFFLAIKHRSPRIKLFITLYLKQMMWILKSRIFSNK</sequence>
<dbReference type="InterPro" id="IPR058240">
    <property type="entry name" value="rSAM_sf"/>
</dbReference>
<dbReference type="SFLD" id="SFLDG01123">
    <property type="entry name" value="methyltransferase_(Class_B)"/>
    <property type="match status" value="1"/>
</dbReference>
<evidence type="ECO:0000256" key="2">
    <source>
        <dbReference type="ARBA" id="ARBA00022691"/>
    </source>
</evidence>
<evidence type="ECO:0000256" key="3">
    <source>
        <dbReference type="ARBA" id="ARBA00022723"/>
    </source>
</evidence>
<dbReference type="GO" id="GO:0046872">
    <property type="term" value="F:metal ion binding"/>
    <property type="evidence" value="ECO:0007669"/>
    <property type="project" value="UniProtKB-KW"/>
</dbReference>
<dbReference type="InterPro" id="IPR051198">
    <property type="entry name" value="BchE-like"/>
</dbReference>
<dbReference type="InterPro" id="IPR034466">
    <property type="entry name" value="Methyltransferase_Class_B"/>
</dbReference>
<comment type="caution">
    <text evidence="9">The sequence shown here is derived from an EMBL/GenBank/DDBJ whole genome shotgun (WGS) entry which is preliminary data.</text>
</comment>
<feature type="domain" description="Radical SAM core" evidence="8">
    <location>
        <begin position="185"/>
        <end position="417"/>
    </location>
</feature>
<reference evidence="9" key="1">
    <citation type="journal article" date="2015" name="Proc. Natl. Acad. Sci. U.S.A.">
        <title>Networks of energetic and metabolic interactions define dynamics in microbial communities.</title>
        <authorList>
            <person name="Embree M."/>
            <person name="Liu J.K."/>
            <person name="Al-Bassam M.M."/>
            <person name="Zengler K."/>
        </authorList>
    </citation>
    <scope>NUCLEOTIDE SEQUENCE</scope>
</reference>
<dbReference type="SUPFAM" id="SSF52242">
    <property type="entry name" value="Cobalamin (vitamin B12)-binding domain"/>
    <property type="match status" value="1"/>
</dbReference>
<dbReference type="InterPro" id="IPR006158">
    <property type="entry name" value="Cobalamin-bd"/>
</dbReference>
<dbReference type="GO" id="GO:0031419">
    <property type="term" value="F:cobalamin binding"/>
    <property type="evidence" value="ECO:0007669"/>
    <property type="project" value="InterPro"/>
</dbReference>
<organism evidence="9">
    <name type="scientific">hydrocarbon metagenome</name>
    <dbReference type="NCBI Taxonomy" id="938273"/>
    <lineage>
        <taxon>unclassified sequences</taxon>
        <taxon>metagenomes</taxon>
        <taxon>ecological metagenomes</taxon>
    </lineage>
</organism>
<dbReference type="Gene3D" id="3.40.50.280">
    <property type="entry name" value="Cobalamin-binding domain"/>
    <property type="match status" value="1"/>
</dbReference>
<dbReference type="CDD" id="cd01335">
    <property type="entry name" value="Radical_SAM"/>
    <property type="match status" value="1"/>
</dbReference>
<evidence type="ECO:0000256" key="6">
    <source>
        <dbReference type="SAM" id="Phobius"/>
    </source>
</evidence>
<keyword evidence="2" id="KW-0949">S-adenosyl-L-methionine</keyword>
<evidence type="ECO:0000256" key="5">
    <source>
        <dbReference type="ARBA" id="ARBA00023014"/>
    </source>
</evidence>
<evidence type="ECO:0000256" key="4">
    <source>
        <dbReference type="ARBA" id="ARBA00023004"/>
    </source>
</evidence>
<evidence type="ECO:0000259" key="7">
    <source>
        <dbReference type="PROSITE" id="PS51332"/>
    </source>
</evidence>
<keyword evidence="5" id="KW-0411">Iron-sulfur</keyword>
<keyword evidence="6" id="KW-1133">Transmembrane helix</keyword>
<dbReference type="InterPro" id="IPR006638">
    <property type="entry name" value="Elp3/MiaA/NifB-like_rSAM"/>
</dbReference>
<dbReference type="SFLD" id="SFLDS00029">
    <property type="entry name" value="Radical_SAM"/>
    <property type="match status" value="1"/>
</dbReference>
<dbReference type="GO" id="GO:0051539">
    <property type="term" value="F:4 iron, 4 sulfur cluster binding"/>
    <property type="evidence" value="ECO:0007669"/>
    <property type="project" value="UniProtKB-KW"/>
</dbReference>
<dbReference type="Gene3D" id="3.80.30.20">
    <property type="entry name" value="tm_1862 like domain"/>
    <property type="match status" value="1"/>
</dbReference>
<dbReference type="SFLD" id="SFLDG01082">
    <property type="entry name" value="B12-binding_domain_containing"/>
    <property type="match status" value="1"/>
</dbReference>
<dbReference type="InterPro" id="IPR036724">
    <property type="entry name" value="Cobalamin-bd_sf"/>
</dbReference>
<keyword evidence="4" id="KW-0408">Iron</keyword>
<gene>
    <name evidence="9" type="ORF">ASZ90_005583</name>
</gene>
<evidence type="ECO:0000259" key="8">
    <source>
        <dbReference type="PROSITE" id="PS51918"/>
    </source>
</evidence>
<dbReference type="SUPFAM" id="SSF102114">
    <property type="entry name" value="Radical SAM enzymes"/>
    <property type="match status" value="1"/>
</dbReference>
<dbReference type="GO" id="GO:0005829">
    <property type="term" value="C:cytosol"/>
    <property type="evidence" value="ECO:0007669"/>
    <property type="project" value="TreeGrafter"/>
</dbReference>
<dbReference type="CDD" id="cd02068">
    <property type="entry name" value="radical_SAM_B12_BD"/>
    <property type="match status" value="1"/>
</dbReference>
<dbReference type="PROSITE" id="PS51332">
    <property type="entry name" value="B12_BINDING"/>
    <property type="match status" value="1"/>
</dbReference>
<dbReference type="EMBL" id="LNQE01000842">
    <property type="protein sequence ID" value="KUG24589.1"/>
    <property type="molecule type" value="Genomic_DNA"/>
</dbReference>
<dbReference type="PROSITE" id="PS51918">
    <property type="entry name" value="RADICAL_SAM"/>
    <property type="match status" value="1"/>
</dbReference>
<name>A0A0W8FUK6_9ZZZZ</name>
<dbReference type="SMART" id="SM00729">
    <property type="entry name" value="Elp3"/>
    <property type="match status" value="1"/>
</dbReference>
<evidence type="ECO:0000313" key="9">
    <source>
        <dbReference type="EMBL" id="KUG24589.1"/>
    </source>
</evidence>
<protein>
    <submittedName>
        <fullName evidence="9">Radical sam domain protein</fullName>
    </submittedName>
</protein>
<proteinExistence type="predicted"/>
<accession>A0A0W8FUK6</accession>
<keyword evidence="6" id="KW-0472">Membrane</keyword>
<keyword evidence="6" id="KW-0812">Transmembrane</keyword>
<dbReference type="Pfam" id="PF04055">
    <property type="entry name" value="Radical_SAM"/>
    <property type="match status" value="1"/>
</dbReference>
<dbReference type="GO" id="GO:0003824">
    <property type="term" value="F:catalytic activity"/>
    <property type="evidence" value="ECO:0007669"/>
    <property type="project" value="InterPro"/>
</dbReference>
<evidence type="ECO:0000256" key="1">
    <source>
        <dbReference type="ARBA" id="ARBA00001966"/>
    </source>
</evidence>
<dbReference type="InterPro" id="IPR007197">
    <property type="entry name" value="rSAM"/>
</dbReference>
<dbReference type="Pfam" id="PF02310">
    <property type="entry name" value="B12-binding"/>
    <property type="match status" value="1"/>
</dbReference>
<keyword evidence="3" id="KW-0479">Metal-binding</keyword>
<dbReference type="AlphaFoldDB" id="A0A0W8FUK6"/>
<dbReference type="PANTHER" id="PTHR43409">
    <property type="entry name" value="ANAEROBIC MAGNESIUM-PROTOPORPHYRIN IX MONOMETHYL ESTER CYCLASE-RELATED"/>
    <property type="match status" value="1"/>
</dbReference>
<dbReference type="PANTHER" id="PTHR43409:SF16">
    <property type="entry name" value="SLR0320 PROTEIN"/>
    <property type="match status" value="1"/>
</dbReference>
<feature type="transmembrane region" description="Helical" evidence="6">
    <location>
        <begin position="451"/>
        <end position="469"/>
    </location>
</feature>